<reference evidence="2" key="1">
    <citation type="submission" date="2020-10" db="EMBL/GenBank/DDBJ databases">
        <authorList>
            <person name="Gilroy R."/>
        </authorList>
    </citation>
    <scope>NUCLEOTIDE SEQUENCE</scope>
    <source>
        <strain evidence="2">CHK184-20233</strain>
    </source>
</reference>
<name>A0A9D1J2Z2_9FIRM</name>
<evidence type="ECO:0000256" key="1">
    <source>
        <dbReference type="SAM" id="Phobius"/>
    </source>
</evidence>
<reference evidence="2" key="2">
    <citation type="journal article" date="2021" name="PeerJ">
        <title>Extensive microbial diversity within the chicken gut microbiome revealed by metagenomics and culture.</title>
        <authorList>
            <person name="Gilroy R."/>
            <person name="Ravi A."/>
            <person name="Getino M."/>
            <person name="Pursley I."/>
            <person name="Horton D.L."/>
            <person name="Alikhan N.F."/>
            <person name="Baker D."/>
            <person name="Gharbi K."/>
            <person name="Hall N."/>
            <person name="Watson M."/>
            <person name="Adriaenssens E.M."/>
            <person name="Foster-Nyarko E."/>
            <person name="Jarju S."/>
            <person name="Secka A."/>
            <person name="Antonio M."/>
            <person name="Oren A."/>
            <person name="Chaudhuri R.R."/>
            <person name="La Ragione R."/>
            <person name="Hildebrand F."/>
            <person name="Pallen M.J."/>
        </authorList>
    </citation>
    <scope>NUCLEOTIDE SEQUENCE</scope>
    <source>
        <strain evidence="2">CHK184-20233</strain>
    </source>
</reference>
<comment type="caution">
    <text evidence="2">The sequence shown here is derived from an EMBL/GenBank/DDBJ whole genome shotgun (WGS) entry which is preliminary data.</text>
</comment>
<dbReference type="AlphaFoldDB" id="A0A9D1J2Z2"/>
<keyword evidence="1" id="KW-1133">Transmembrane helix</keyword>
<gene>
    <name evidence="2" type="ORF">IAB38_03865</name>
</gene>
<dbReference type="Proteomes" id="UP000824232">
    <property type="component" value="Unassembled WGS sequence"/>
</dbReference>
<protein>
    <submittedName>
        <fullName evidence="2">Uncharacterized protein</fullName>
    </submittedName>
</protein>
<feature type="transmembrane region" description="Helical" evidence="1">
    <location>
        <begin position="23"/>
        <end position="48"/>
    </location>
</feature>
<keyword evidence="1" id="KW-0812">Transmembrane</keyword>
<sequence>MKNTKENKVTNLKLHEKDLKKNYALKGAVTGVALSAIPIGIAVASNVFGMNIRMDDATFVGDFVNNVYGAIGTLPGAVTLGATMTAIGAAIGTDKAEEKARRAK</sequence>
<accession>A0A9D1J2Z2</accession>
<organism evidence="2 3">
    <name type="scientific">Candidatus Onthousia excrementipullorum</name>
    <dbReference type="NCBI Taxonomy" id="2840884"/>
    <lineage>
        <taxon>Bacteria</taxon>
        <taxon>Bacillati</taxon>
        <taxon>Bacillota</taxon>
        <taxon>Bacilli</taxon>
        <taxon>Candidatus Onthousia</taxon>
    </lineage>
</organism>
<dbReference type="EMBL" id="DVHC01000040">
    <property type="protein sequence ID" value="HIR59166.1"/>
    <property type="molecule type" value="Genomic_DNA"/>
</dbReference>
<evidence type="ECO:0000313" key="3">
    <source>
        <dbReference type="Proteomes" id="UP000824232"/>
    </source>
</evidence>
<feature type="transmembrane region" description="Helical" evidence="1">
    <location>
        <begin position="68"/>
        <end position="92"/>
    </location>
</feature>
<evidence type="ECO:0000313" key="2">
    <source>
        <dbReference type="EMBL" id="HIR59166.1"/>
    </source>
</evidence>
<keyword evidence="1" id="KW-0472">Membrane</keyword>
<proteinExistence type="predicted"/>